<dbReference type="InterPro" id="IPR015422">
    <property type="entry name" value="PyrdxlP-dep_Trfase_small"/>
</dbReference>
<keyword evidence="1" id="KW-0032">Aminotransferase</keyword>
<dbReference type="Pfam" id="PF12897">
    <property type="entry name" value="Asp_aminotransf"/>
    <property type="match status" value="1"/>
</dbReference>
<dbReference type="PANTHER" id="PTHR43799:SF1">
    <property type="entry name" value="ASPARTATE AMINOTRANSFERASE"/>
    <property type="match status" value="1"/>
</dbReference>
<dbReference type="InterPro" id="IPR015424">
    <property type="entry name" value="PyrdxlP-dep_Trfase"/>
</dbReference>
<dbReference type="InterPro" id="IPR024551">
    <property type="entry name" value="AspAT_Ic"/>
</dbReference>
<reference evidence="1" key="1">
    <citation type="submission" date="2021-11" db="EMBL/GenBank/DDBJ databases">
        <title>Complete genome sequence of Atopobiaceae bacterium TOC12.</title>
        <authorList>
            <person name="Morinaga K."/>
            <person name="Kusada H."/>
            <person name="Tamaki H."/>
        </authorList>
    </citation>
    <scope>NUCLEOTIDE SEQUENCE</scope>
    <source>
        <strain evidence="1">TOC12</strain>
    </source>
</reference>
<dbReference type="EMBL" id="AP025285">
    <property type="protein sequence ID" value="BDC91735.1"/>
    <property type="molecule type" value="Genomic_DNA"/>
</dbReference>
<dbReference type="SUPFAM" id="SSF53383">
    <property type="entry name" value="PLP-dependent transferases"/>
    <property type="match status" value="1"/>
</dbReference>
<dbReference type="RefSeq" id="WP_265591655.1">
    <property type="nucleotide sequence ID" value="NZ_AP025285.1"/>
</dbReference>
<dbReference type="Proteomes" id="UP001431186">
    <property type="component" value="Chromosome"/>
</dbReference>
<keyword evidence="1" id="KW-0808">Transferase</keyword>
<dbReference type="AlphaFoldDB" id="A0AAU9CFK0"/>
<dbReference type="CDD" id="cd00609">
    <property type="entry name" value="AAT_like"/>
    <property type="match status" value="1"/>
</dbReference>
<protein>
    <submittedName>
        <fullName evidence="1">Aminotransferase</fullName>
    </submittedName>
</protein>
<sequence length="436" mass="47238">MDSVLSAPQTSIYSAMTTADLAFEVERLKGEVKALKSLGLKLDMARGKPSPEQVDLSRPLLDAVNASSDLTDEGVDAANYGAPDGLPSARRLFAQILEVDPAQIIVSGSSSLNLMFDVLAHGFVCGIQGETPWCQQQNLKFLCPSPGYDRHFAVSEHFGFENVPVTMTATGPDMDQVEELVKDPAVKGIWCVPKYQNPTGVTFSDETVRRFAALKPAAPDFRILWDNAYVVHGLYPHEEDSLLEIFSAIEEAGGSNLVYEFASTSKITFPGSGIACVAASVEDLADLRRSFGIERVCADKINQLMHTRVFADASAVKEHMDQMAQVLRPRFELVEAKLAEQLGEVGCAAWTCPRGGYFVSFEAPEGCAKAIVDLCREVGVTLTGAGATWPYGDDPRDSNIRLAPSYPTLQELGEALDVFCACVKAVAAAQELERRS</sequence>
<dbReference type="GO" id="GO:0004069">
    <property type="term" value="F:L-aspartate:2-oxoglutarate aminotransferase activity"/>
    <property type="evidence" value="ECO:0007669"/>
    <property type="project" value="InterPro"/>
</dbReference>
<dbReference type="Gene3D" id="3.90.1150.10">
    <property type="entry name" value="Aspartate Aminotransferase, domain 1"/>
    <property type="match status" value="1"/>
</dbReference>
<proteinExistence type="predicted"/>
<organism evidence="1 2">
    <name type="scientific">Leptogranulimonas caecicola</name>
    <dbReference type="NCBI Taxonomy" id="2894156"/>
    <lineage>
        <taxon>Bacteria</taxon>
        <taxon>Bacillati</taxon>
        <taxon>Actinomycetota</taxon>
        <taxon>Coriobacteriia</taxon>
        <taxon>Coriobacteriales</taxon>
        <taxon>Kribbibacteriaceae</taxon>
        <taxon>Leptogranulimonas</taxon>
    </lineage>
</organism>
<accession>A0AAU9CFK0</accession>
<dbReference type="KEGG" id="lcal:ATTO_16070"/>
<gene>
    <name evidence="1" type="ORF">ATTO_16070</name>
</gene>
<dbReference type="Gene3D" id="3.40.640.10">
    <property type="entry name" value="Type I PLP-dependent aspartate aminotransferase-like (Major domain)"/>
    <property type="match status" value="1"/>
</dbReference>
<dbReference type="PANTHER" id="PTHR43799">
    <property type="entry name" value="AMINOTRANSFERASE, PUTATIVE-RELATED"/>
    <property type="match status" value="1"/>
</dbReference>
<keyword evidence="2" id="KW-1185">Reference proteome</keyword>
<evidence type="ECO:0000313" key="1">
    <source>
        <dbReference type="EMBL" id="BDC91735.1"/>
    </source>
</evidence>
<name>A0AAU9CFK0_9ACTN</name>
<evidence type="ECO:0000313" key="2">
    <source>
        <dbReference type="Proteomes" id="UP001431186"/>
    </source>
</evidence>
<dbReference type="InterPro" id="IPR015421">
    <property type="entry name" value="PyrdxlP-dep_Trfase_major"/>
</dbReference>